<comment type="similarity">
    <text evidence="2">Belongs to the ABC transporter superfamily.</text>
</comment>
<dbReference type="SUPFAM" id="SSF52540">
    <property type="entry name" value="P-loop containing nucleoside triphosphate hydrolases"/>
    <property type="match status" value="1"/>
</dbReference>
<gene>
    <name evidence="9" type="ORF">IX53_04315</name>
</gene>
<accession>A0A0G2ZEB3</accession>
<sequence length="337" mass="37674">MEKKPLLEVKGLKTYFYTEDGIVKAVDGVSFEVYSGETLGIVGESGCGKSVTSLSIMRLLDEKGEIAGGEIIFDGKDILSLSEEEMRKMRGNEMAMIFQEPMTALNPVYTVGDQIMEAILLHQDVDRDTARKMAIDMLKKVGIPEPEKRVDEYPHELSGGMRQRAMIAMSLSCNPKLLFADEPTTALDVTIQAQILELMLELQKEYGMAIVMITHDLGVIAEMAERVVVMYAGKVVEYADVRTLFKDPKHPYTWGLMNAIPRLDEDKEKLYNIPGVVPDPLDFPKGCRFNTRCPIATDKCRTEEPPLEEIEPGHKAACWHIDRLEETVKVSRAGEGA</sequence>
<evidence type="ECO:0000313" key="10">
    <source>
        <dbReference type="Proteomes" id="UP000035159"/>
    </source>
</evidence>
<evidence type="ECO:0000256" key="5">
    <source>
        <dbReference type="ARBA" id="ARBA00022741"/>
    </source>
</evidence>
<dbReference type="Pfam" id="PF08352">
    <property type="entry name" value="oligo_HPY"/>
    <property type="match status" value="1"/>
</dbReference>
<dbReference type="PANTHER" id="PTHR43297:SF2">
    <property type="entry name" value="DIPEPTIDE TRANSPORT ATP-BINDING PROTEIN DPPD"/>
    <property type="match status" value="1"/>
</dbReference>
<dbReference type="FunFam" id="3.40.50.300:FF:000016">
    <property type="entry name" value="Oligopeptide ABC transporter ATP-binding component"/>
    <property type="match status" value="1"/>
</dbReference>
<evidence type="ECO:0000256" key="4">
    <source>
        <dbReference type="ARBA" id="ARBA00022475"/>
    </source>
</evidence>
<keyword evidence="4" id="KW-1003">Cell membrane</keyword>
<evidence type="ECO:0000256" key="1">
    <source>
        <dbReference type="ARBA" id="ARBA00004202"/>
    </source>
</evidence>
<organism evidence="9 10">
    <name type="scientific">Kosmotoga pacifica</name>
    <dbReference type="NCBI Taxonomy" id="1330330"/>
    <lineage>
        <taxon>Bacteria</taxon>
        <taxon>Thermotogati</taxon>
        <taxon>Thermotogota</taxon>
        <taxon>Thermotogae</taxon>
        <taxon>Kosmotogales</taxon>
        <taxon>Kosmotogaceae</taxon>
        <taxon>Kosmotoga</taxon>
    </lineage>
</organism>
<name>A0A0G2ZEB3_9BACT</name>
<dbReference type="CDD" id="cd03257">
    <property type="entry name" value="ABC_NikE_OppD_transporters"/>
    <property type="match status" value="1"/>
</dbReference>
<dbReference type="GO" id="GO:0015833">
    <property type="term" value="P:peptide transport"/>
    <property type="evidence" value="ECO:0007669"/>
    <property type="project" value="InterPro"/>
</dbReference>
<dbReference type="InterPro" id="IPR013563">
    <property type="entry name" value="Oligopep_ABC_C"/>
</dbReference>
<dbReference type="SMART" id="SM00382">
    <property type="entry name" value="AAA"/>
    <property type="match status" value="1"/>
</dbReference>
<evidence type="ECO:0000256" key="3">
    <source>
        <dbReference type="ARBA" id="ARBA00022448"/>
    </source>
</evidence>
<dbReference type="Proteomes" id="UP000035159">
    <property type="component" value="Chromosome"/>
</dbReference>
<dbReference type="STRING" id="1330330.IX53_04315"/>
<comment type="subcellular location">
    <subcellularLocation>
        <location evidence="1">Cell membrane</location>
        <topology evidence="1">Peripheral membrane protein</topology>
    </subcellularLocation>
</comment>
<evidence type="ECO:0000256" key="7">
    <source>
        <dbReference type="ARBA" id="ARBA00023136"/>
    </source>
</evidence>
<dbReference type="InterPro" id="IPR017871">
    <property type="entry name" value="ABC_transporter-like_CS"/>
</dbReference>
<dbReference type="PROSITE" id="PS00211">
    <property type="entry name" value="ABC_TRANSPORTER_1"/>
    <property type="match status" value="1"/>
</dbReference>
<protein>
    <submittedName>
        <fullName evidence="9">Peptide ABC transporter ATP-binding protein</fullName>
    </submittedName>
</protein>
<dbReference type="InterPro" id="IPR003593">
    <property type="entry name" value="AAA+_ATPase"/>
</dbReference>
<feature type="domain" description="ABC transporter" evidence="8">
    <location>
        <begin position="7"/>
        <end position="257"/>
    </location>
</feature>
<dbReference type="PANTHER" id="PTHR43297">
    <property type="entry name" value="OLIGOPEPTIDE TRANSPORT ATP-BINDING PROTEIN APPD"/>
    <property type="match status" value="1"/>
</dbReference>
<dbReference type="GO" id="GO:0005524">
    <property type="term" value="F:ATP binding"/>
    <property type="evidence" value="ECO:0007669"/>
    <property type="project" value="UniProtKB-KW"/>
</dbReference>
<dbReference type="InterPro" id="IPR003439">
    <property type="entry name" value="ABC_transporter-like_ATP-bd"/>
</dbReference>
<dbReference type="EMBL" id="CP011232">
    <property type="protein sequence ID" value="AKI97163.1"/>
    <property type="molecule type" value="Genomic_DNA"/>
</dbReference>
<proteinExistence type="inferred from homology"/>
<dbReference type="Gene3D" id="3.40.50.300">
    <property type="entry name" value="P-loop containing nucleotide triphosphate hydrolases"/>
    <property type="match status" value="1"/>
</dbReference>
<evidence type="ECO:0000256" key="2">
    <source>
        <dbReference type="ARBA" id="ARBA00005417"/>
    </source>
</evidence>
<dbReference type="GO" id="GO:0005886">
    <property type="term" value="C:plasma membrane"/>
    <property type="evidence" value="ECO:0007669"/>
    <property type="project" value="UniProtKB-SubCell"/>
</dbReference>
<dbReference type="InterPro" id="IPR027417">
    <property type="entry name" value="P-loop_NTPase"/>
</dbReference>
<keyword evidence="6 9" id="KW-0067">ATP-binding</keyword>
<dbReference type="AlphaFoldDB" id="A0A0G2ZEB3"/>
<keyword evidence="5" id="KW-0547">Nucleotide-binding</keyword>
<reference evidence="9 10" key="1">
    <citation type="submission" date="2015-04" db="EMBL/GenBank/DDBJ databases">
        <title>Complete Genome Sequence of Kosmotoga pacifica SLHLJ1.</title>
        <authorList>
            <person name="Jiang L.J."/>
            <person name="Shao Z.Z."/>
            <person name="Jebbar M."/>
        </authorList>
    </citation>
    <scope>NUCLEOTIDE SEQUENCE [LARGE SCALE GENOMIC DNA]</scope>
    <source>
        <strain evidence="9 10">SLHLJ1</strain>
    </source>
</reference>
<dbReference type="PATRIC" id="fig|1330330.3.peg.864"/>
<evidence type="ECO:0000259" key="8">
    <source>
        <dbReference type="PROSITE" id="PS50893"/>
    </source>
</evidence>
<evidence type="ECO:0000313" key="9">
    <source>
        <dbReference type="EMBL" id="AKI97163.1"/>
    </source>
</evidence>
<keyword evidence="3" id="KW-0813">Transport</keyword>
<dbReference type="PROSITE" id="PS50893">
    <property type="entry name" value="ABC_TRANSPORTER_2"/>
    <property type="match status" value="1"/>
</dbReference>
<dbReference type="RefSeq" id="WP_047754297.1">
    <property type="nucleotide sequence ID" value="NZ_CAJUHA010000013.1"/>
</dbReference>
<dbReference type="KEGG" id="kpf:IX53_04315"/>
<dbReference type="NCBIfam" id="TIGR01727">
    <property type="entry name" value="oligo_HPY"/>
    <property type="match status" value="1"/>
</dbReference>
<dbReference type="InterPro" id="IPR050388">
    <property type="entry name" value="ABC_Ni/Peptide_Import"/>
</dbReference>
<dbReference type="Pfam" id="PF00005">
    <property type="entry name" value="ABC_tran"/>
    <property type="match status" value="1"/>
</dbReference>
<keyword evidence="10" id="KW-1185">Reference proteome</keyword>
<evidence type="ECO:0000256" key="6">
    <source>
        <dbReference type="ARBA" id="ARBA00022840"/>
    </source>
</evidence>
<keyword evidence="7" id="KW-0472">Membrane</keyword>
<dbReference type="OrthoDB" id="9806285at2"/>
<dbReference type="GO" id="GO:0016887">
    <property type="term" value="F:ATP hydrolysis activity"/>
    <property type="evidence" value="ECO:0007669"/>
    <property type="project" value="InterPro"/>
</dbReference>